<organism evidence="2 3">
    <name type="scientific">Ignatzschineria ureiclastica</name>
    <dbReference type="NCBI Taxonomy" id="472582"/>
    <lineage>
        <taxon>Bacteria</taxon>
        <taxon>Pseudomonadati</taxon>
        <taxon>Pseudomonadota</taxon>
        <taxon>Gammaproteobacteria</taxon>
        <taxon>Cardiobacteriales</taxon>
        <taxon>Ignatzschineriaceae</taxon>
        <taxon>Ignatzschineria</taxon>
    </lineage>
</organism>
<dbReference type="Proteomes" id="UP000245020">
    <property type="component" value="Unassembled WGS sequence"/>
</dbReference>
<gene>
    <name evidence="2" type="ORF">DC083_08690</name>
</gene>
<name>A0A2U2ACJ8_9GAMM</name>
<dbReference type="Pfam" id="PF04247">
    <property type="entry name" value="SirB"/>
    <property type="match status" value="1"/>
</dbReference>
<dbReference type="InterPro" id="IPR007360">
    <property type="entry name" value="SirB"/>
</dbReference>
<dbReference type="PIRSF" id="PIRSF005610">
    <property type="entry name" value="SirB"/>
    <property type="match status" value="1"/>
</dbReference>
<dbReference type="PANTHER" id="PTHR39594">
    <property type="entry name" value="PROTEIN YCHQ"/>
    <property type="match status" value="1"/>
</dbReference>
<evidence type="ECO:0000313" key="2">
    <source>
        <dbReference type="EMBL" id="PWD80384.1"/>
    </source>
</evidence>
<feature type="transmembrane region" description="Helical" evidence="1">
    <location>
        <begin position="48"/>
        <end position="66"/>
    </location>
</feature>
<evidence type="ECO:0000313" key="3">
    <source>
        <dbReference type="Proteomes" id="UP000245020"/>
    </source>
</evidence>
<feature type="transmembrane region" description="Helical" evidence="1">
    <location>
        <begin position="104"/>
        <end position="122"/>
    </location>
</feature>
<feature type="transmembrane region" description="Helical" evidence="1">
    <location>
        <begin position="72"/>
        <end position="92"/>
    </location>
</feature>
<dbReference type="GO" id="GO:0005886">
    <property type="term" value="C:plasma membrane"/>
    <property type="evidence" value="ECO:0007669"/>
    <property type="project" value="TreeGrafter"/>
</dbReference>
<keyword evidence="1" id="KW-1133">Transmembrane helix</keyword>
<protein>
    <submittedName>
        <fullName evidence="2">Siroheme synthase</fullName>
    </submittedName>
</protein>
<keyword evidence="1" id="KW-0812">Transmembrane</keyword>
<reference evidence="3" key="1">
    <citation type="submission" date="2018-05" db="EMBL/GenBank/DDBJ databases">
        <title>Ignatzschineria dubaiensis sp. nov., isolated from necrotic foot tissues of dromedaries (Camelus dromedarius) and associated maggots in Dubai, United Arab Emirates.</title>
        <authorList>
            <person name="Tsang C.C."/>
            <person name="Tang J.Y.M."/>
            <person name="Fong J.Y.H."/>
            <person name="Kinne J."/>
            <person name="Lee H.H."/>
            <person name="Joseph M."/>
            <person name="Jose S."/>
            <person name="Schuster R.K."/>
            <person name="Tang Y."/>
            <person name="Sivakumar S."/>
            <person name="Chen J.H.K."/>
            <person name="Teng J.L.L."/>
            <person name="Lau S.K.P."/>
            <person name="Wernery U."/>
            <person name="Woo P.C.Y."/>
        </authorList>
    </citation>
    <scope>NUCLEOTIDE SEQUENCE [LARGE SCALE GENOMIC DNA]</scope>
    <source>
        <strain evidence="3">KCTC 22644</strain>
    </source>
</reference>
<keyword evidence="1" id="KW-0472">Membrane</keyword>
<comment type="caution">
    <text evidence="2">The sequence shown here is derived from an EMBL/GenBank/DDBJ whole genome shotgun (WGS) entry which is preliminary data.</text>
</comment>
<sequence>MMMLATYYMGIKHTHIMLAFFSIIFFNFRFWKYFLVSRPKWARIIPHIIDTFLLLTGVLLAVILQINPFAPGGGWLALKLLFMVLYILFAIFAMRQKLVLSTRLIAYLISNSMAMGVVYMAIEKPFIY</sequence>
<dbReference type="PANTHER" id="PTHR39594:SF1">
    <property type="entry name" value="PROTEIN YCHQ"/>
    <property type="match status" value="1"/>
</dbReference>
<feature type="transmembrane region" description="Helical" evidence="1">
    <location>
        <begin position="6"/>
        <end position="28"/>
    </location>
</feature>
<dbReference type="AlphaFoldDB" id="A0A2U2ACJ8"/>
<accession>A0A2U2ACJ8</accession>
<keyword evidence="3" id="KW-1185">Reference proteome</keyword>
<dbReference type="EMBL" id="QEWQ01000006">
    <property type="protein sequence ID" value="PWD80384.1"/>
    <property type="molecule type" value="Genomic_DNA"/>
</dbReference>
<evidence type="ECO:0000256" key="1">
    <source>
        <dbReference type="SAM" id="Phobius"/>
    </source>
</evidence>
<proteinExistence type="predicted"/>